<protein>
    <submittedName>
        <fullName evidence="2">Uncharacterized protein</fullName>
    </submittedName>
</protein>
<sequence length="63" mass="7082">MPSKSAADHPISGELANPSQPAIADFPTFRRRAFPLRKVPKRLRKPKASHTDPKQPFEHVEPV</sequence>
<evidence type="ECO:0000313" key="3">
    <source>
        <dbReference type="Proteomes" id="UP000000763"/>
    </source>
</evidence>
<organism evidence="2 3">
    <name type="scientific">Oryza sativa subsp. japonica</name>
    <name type="common">Rice</name>
    <dbReference type="NCBI Taxonomy" id="39947"/>
    <lineage>
        <taxon>Eukaryota</taxon>
        <taxon>Viridiplantae</taxon>
        <taxon>Streptophyta</taxon>
        <taxon>Embryophyta</taxon>
        <taxon>Tracheophyta</taxon>
        <taxon>Spermatophyta</taxon>
        <taxon>Magnoliopsida</taxon>
        <taxon>Liliopsida</taxon>
        <taxon>Poales</taxon>
        <taxon>Poaceae</taxon>
        <taxon>BOP clade</taxon>
        <taxon>Oryzoideae</taxon>
        <taxon>Oryzeae</taxon>
        <taxon>Oryzinae</taxon>
        <taxon>Oryza</taxon>
        <taxon>Oryza sativa</taxon>
    </lineage>
</organism>
<evidence type="ECO:0000313" key="2">
    <source>
        <dbReference type="EMBL" id="BAD03661.1"/>
    </source>
</evidence>
<evidence type="ECO:0000256" key="1">
    <source>
        <dbReference type="SAM" id="MobiDB-lite"/>
    </source>
</evidence>
<name>Q6Z0E7_ORYSJ</name>
<proteinExistence type="predicted"/>
<reference evidence="3" key="1">
    <citation type="journal article" date="2005" name="Nature">
        <title>The map-based sequence of the rice genome.</title>
        <authorList>
            <consortium name="International rice genome sequencing project (IRGSP)"/>
            <person name="Matsumoto T."/>
            <person name="Wu J."/>
            <person name="Kanamori H."/>
            <person name="Katayose Y."/>
            <person name="Fujisawa M."/>
            <person name="Namiki N."/>
            <person name="Mizuno H."/>
            <person name="Yamamoto K."/>
            <person name="Antonio B.A."/>
            <person name="Baba T."/>
            <person name="Sakata K."/>
            <person name="Nagamura Y."/>
            <person name="Aoki H."/>
            <person name="Arikawa K."/>
            <person name="Arita K."/>
            <person name="Bito T."/>
            <person name="Chiden Y."/>
            <person name="Fujitsuka N."/>
            <person name="Fukunaka R."/>
            <person name="Hamada M."/>
            <person name="Harada C."/>
            <person name="Hayashi A."/>
            <person name="Hijishita S."/>
            <person name="Honda M."/>
            <person name="Hosokawa S."/>
            <person name="Ichikawa Y."/>
            <person name="Idonuma A."/>
            <person name="Iijima M."/>
            <person name="Ikeda M."/>
            <person name="Ikeno M."/>
            <person name="Ito K."/>
            <person name="Ito S."/>
            <person name="Ito T."/>
            <person name="Ito Y."/>
            <person name="Ito Y."/>
            <person name="Iwabuchi A."/>
            <person name="Kamiya K."/>
            <person name="Karasawa W."/>
            <person name="Kurita K."/>
            <person name="Katagiri S."/>
            <person name="Kikuta A."/>
            <person name="Kobayashi H."/>
            <person name="Kobayashi N."/>
            <person name="Machita K."/>
            <person name="Maehara T."/>
            <person name="Masukawa M."/>
            <person name="Mizubayashi T."/>
            <person name="Mukai Y."/>
            <person name="Nagasaki H."/>
            <person name="Nagata Y."/>
            <person name="Naito S."/>
            <person name="Nakashima M."/>
            <person name="Nakama Y."/>
            <person name="Nakamichi Y."/>
            <person name="Nakamura M."/>
            <person name="Meguro A."/>
            <person name="Negishi M."/>
            <person name="Ohta I."/>
            <person name="Ohta T."/>
            <person name="Okamoto M."/>
            <person name="Ono N."/>
            <person name="Saji S."/>
            <person name="Sakaguchi M."/>
            <person name="Sakai K."/>
            <person name="Shibata M."/>
            <person name="Shimokawa T."/>
            <person name="Song J."/>
            <person name="Takazaki Y."/>
            <person name="Terasawa K."/>
            <person name="Tsugane M."/>
            <person name="Tsuji K."/>
            <person name="Ueda S."/>
            <person name="Waki K."/>
            <person name="Yamagata H."/>
            <person name="Yamamoto M."/>
            <person name="Yamamoto S."/>
            <person name="Yamane H."/>
            <person name="Yoshiki S."/>
            <person name="Yoshihara R."/>
            <person name="Yukawa K."/>
            <person name="Zhong H."/>
            <person name="Yano M."/>
            <person name="Yuan Q."/>
            <person name="Ouyang S."/>
            <person name="Liu J."/>
            <person name="Jones K.M."/>
            <person name="Gansberger K."/>
            <person name="Moffat K."/>
            <person name="Hill J."/>
            <person name="Bera J."/>
            <person name="Fadrosh D."/>
            <person name="Jin S."/>
            <person name="Johri S."/>
            <person name="Kim M."/>
            <person name="Overton L."/>
            <person name="Reardon M."/>
            <person name="Tsitrin T."/>
            <person name="Vuong H."/>
            <person name="Weaver B."/>
            <person name="Ciecko A."/>
            <person name="Tallon L."/>
            <person name="Jackson J."/>
            <person name="Pai G."/>
            <person name="Aken S.V."/>
            <person name="Utterback T."/>
            <person name="Reidmuller S."/>
            <person name="Feldblyum T."/>
            <person name="Hsiao J."/>
            <person name="Zismann V."/>
            <person name="Iobst S."/>
            <person name="de Vazeille A.R."/>
            <person name="Buell C.R."/>
            <person name="Ying K."/>
            <person name="Li Y."/>
            <person name="Lu T."/>
            <person name="Huang Y."/>
            <person name="Zhao Q."/>
            <person name="Feng Q."/>
            <person name="Zhang L."/>
            <person name="Zhu J."/>
            <person name="Weng Q."/>
            <person name="Mu J."/>
            <person name="Lu Y."/>
            <person name="Fan D."/>
            <person name="Liu Y."/>
            <person name="Guan J."/>
            <person name="Zhang Y."/>
            <person name="Yu S."/>
            <person name="Liu X."/>
            <person name="Zhang Y."/>
            <person name="Hong G."/>
            <person name="Han B."/>
            <person name="Choisne N."/>
            <person name="Demange N."/>
            <person name="Orjeda G."/>
            <person name="Samain S."/>
            <person name="Cattolico L."/>
            <person name="Pelletier E."/>
            <person name="Couloux A."/>
            <person name="Segurens B."/>
            <person name="Wincker P."/>
            <person name="D'Hont A."/>
            <person name="Scarpelli C."/>
            <person name="Weissenbach J."/>
            <person name="Salanoubat M."/>
            <person name="Quetier F."/>
            <person name="Yu Y."/>
            <person name="Kim H.R."/>
            <person name="Rambo T."/>
            <person name="Currie J."/>
            <person name="Collura K."/>
            <person name="Luo M."/>
            <person name="Yang T."/>
            <person name="Ammiraju J.S.S."/>
            <person name="Engler F."/>
            <person name="Soderlund C."/>
            <person name="Wing R.A."/>
            <person name="Palmer L.E."/>
            <person name="de la Bastide M."/>
            <person name="Spiegel L."/>
            <person name="Nascimento L."/>
            <person name="Zutavern T."/>
            <person name="O'Shaughnessy A."/>
            <person name="Dike S."/>
            <person name="Dedhia N."/>
            <person name="Preston R."/>
            <person name="Balija V."/>
            <person name="McCombie W.R."/>
            <person name="Chow T."/>
            <person name="Chen H."/>
            <person name="Chung M."/>
            <person name="Chen C."/>
            <person name="Shaw J."/>
            <person name="Wu H."/>
            <person name="Hsiao K."/>
            <person name="Chao Y."/>
            <person name="Chu M."/>
            <person name="Cheng C."/>
            <person name="Hour A."/>
            <person name="Lee P."/>
            <person name="Lin S."/>
            <person name="Lin Y."/>
            <person name="Liou J."/>
            <person name="Liu S."/>
            <person name="Hsing Y."/>
            <person name="Raghuvanshi S."/>
            <person name="Mohanty A."/>
            <person name="Bharti A.K."/>
            <person name="Gaur A."/>
            <person name="Gupta V."/>
            <person name="Kumar D."/>
            <person name="Ravi V."/>
            <person name="Vij S."/>
            <person name="Kapur A."/>
            <person name="Khurana P."/>
            <person name="Khurana P."/>
            <person name="Khurana J.P."/>
            <person name="Tyagi A.K."/>
            <person name="Gaikwad K."/>
            <person name="Singh A."/>
            <person name="Dalal V."/>
            <person name="Srivastava S."/>
            <person name="Dixit A."/>
            <person name="Pal A.K."/>
            <person name="Ghazi I.A."/>
            <person name="Yadav M."/>
            <person name="Pandit A."/>
            <person name="Bhargava A."/>
            <person name="Sureshbabu K."/>
            <person name="Batra K."/>
            <person name="Sharma T.R."/>
            <person name="Mohapatra T."/>
            <person name="Singh N.K."/>
            <person name="Messing J."/>
            <person name="Nelson A.B."/>
            <person name="Fuks G."/>
            <person name="Kavchok S."/>
            <person name="Keizer G."/>
            <person name="Linton E."/>
            <person name="Llaca V."/>
            <person name="Song R."/>
            <person name="Tanyolac B."/>
            <person name="Young S."/>
            <person name="Ho-Il K."/>
            <person name="Hahn J.H."/>
            <person name="Sangsakoo G."/>
            <person name="Vanavichit A."/>
            <person name="de Mattos Luiz.A.T."/>
            <person name="Zimmer P.D."/>
            <person name="Malone G."/>
            <person name="Dellagostin O."/>
            <person name="de Oliveira A.C."/>
            <person name="Bevan M."/>
            <person name="Bancroft I."/>
            <person name="Minx P."/>
            <person name="Cordum H."/>
            <person name="Wilson R."/>
            <person name="Cheng Z."/>
            <person name="Jin W."/>
            <person name="Jiang J."/>
            <person name="Leong S.A."/>
            <person name="Iwama H."/>
            <person name="Gojobori T."/>
            <person name="Itoh T."/>
            <person name="Niimura Y."/>
            <person name="Fujii Y."/>
            <person name="Habara T."/>
            <person name="Sakai H."/>
            <person name="Sato Y."/>
            <person name="Wilson G."/>
            <person name="Kumar K."/>
            <person name="McCouch S."/>
            <person name="Juretic N."/>
            <person name="Hoen D."/>
            <person name="Wright S."/>
            <person name="Bruskiewich R."/>
            <person name="Bureau T."/>
            <person name="Miyao A."/>
            <person name="Hirochika H."/>
            <person name="Nishikawa T."/>
            <person name="Kadowaki K."/>
            <person name="Sugiura M."/>
            <person name="Burr B."/>
            <person name="Sasaki T."/>
        </authorList>
    </citation>
    <scope>NUCLEOTIDE SEQUENCE [LARGE SCALE GENOMIC DNA]</scope>
    <source>
        <strain evidence="3">cv. Nipponbare</strain>
    </source>
</reference>
<accession>Q6Z0E7</accession>
<gene>
    <name evidence="2" type="primary">OSJNBa0078D03.11</name>
</gene>
<dbReference type="AlphaFoldDB" id="Q6Z0E7"/>
<feature type="region of interest" description="Disordered" evidence="1">
    <location>
        <begin position="1"/>
        <end position="63"/>
    </location>
</feature>
<reference evidence="3" key="2">
    <citation type="journal article" date="2008" name="Nucleic Acids Res.">
        <title>The rice annotation project database (RAP-DB): 2008 update.</title>
        <authorList>
            <consortium name="The rice annotation project (RAP)"/>
        </authorList>
    </citation>
    <scope>GENOME REANNOTATION</scope>
    <source>
        <strain evidence="3">cv. Nipponbare</strain>
    </source>
</reference>
<dbReference type="EMBL" id="AP005493">
    <property type="protein sequence ID" value="BAD03661.1"/>
    <property type="molecule type" value="Genomic_DNA"/>
</dbReference>
<dbReference type="Proteomes" id="UP000000763">
    <property type="component" value="Chromosome 8"/>
</dbReference>
<feature type="compositionally biased region" description="Basic and acidic residues" evidence="1">
    <location>
        <begin position="49"/>
        <end position="63"/>
    </location>
</feature>
<feature type="compositionally biased region" description="Basic residues" evidence="1">
    <location>
        <begin position="29"/>
        <end position="48"/>
    </location>
</feature>